<evidence type="ECO:0008006" key="3">
    <source>
        <dbReference type="Google" id="ProtNLM"/>
    </source>
</evidence>
<sequence>MQPFSFCSCHFMSSSLLLILRSPMFPFPRRPQQPILEARITTMLHRRRFICYFFFTISNCDLPEVAEEAEALLSRATRFTNP</sequence>
<dbReference type="EMBL" id="KN662908">
    <property type="protein sequence ID" value="KHN12957.1"/>
    <property type="molecule type" value="Genomic_DNA"/>
</dbReference>
<dbReference type="Proteomes" id="UP000053555">
    <property type="component" value="Unassembled WGS sequence"/>
</dbReference>
<feature type="chain" id="PRO_5005170108" description="Secreted protein" evidence="1">
    <location>
        <begin position="22"/>
        <end position="82"/>
    </location>
</feature>
<gene>
    <name evidence="2" type="ORF">glysoja_044485</name>
</gene>
<feature type="signal peptide" evidence="1">
    <location>
        <begin position="1"/>
        <end position="21"/>
    </location>
</feature>
<proteinExistence type="predicted"/>
<keyword evidence="1" id="KW-0732">Signal</keyword>
<reference evidence="2" key="1">
    <citation type="submission" date="2014-07" db="EMBL/GenBank/DDBJ databases">
        <title>Identification of a novel salt tolerance gene in wild soybean by whole-genome sequencing.</title>
        <authorList>
            <person name="Lam H.-M."/>
            <person name="Qi X."/>
            <person name="Li M.-W."/>
            <person name="Liu X."/>
            <person name="Xie M."/>
            <person name="Ni M."/>
            <person name="Xu X."/>
        </authorList>
    </citation>
    <scope>NUCLEOTIDE SEQUENCE [LARGE SCALE GENOMIC DNA]</scope>
    <source>
        <tissue evidence="2">Root</tissue>
    </source>
</reference>
<protein>
    <recommendedName>
        <fullName evidence="3">Secreted protein</fullName>
    </recommendedName>
</protein>
<name>A0A0B2PZH3_GLYSO</name>
<accession>A0A0B2PZH3</accession>
<organism evidence="2">
    <name type="scientific">Glycine soja</name>
    <name type="common">Wild soybean</name>
    <dbReference type="NCBI Taxonomy" id="3848"/>
    <lineage>
        <taxon>Eukaryota</taxon>
        <taxon>Viridiplantae</taxon>
        <taxon>Streptophyta</taxon>
        <taxon>Embryophyta</taxon>
        <taxon>Tracheophyta</taxon>
        <taxon>Spermatophyta</taxon>
        <taxon>Magnoliopsida</taxon>
        <taxon>eudicotyledons</taxon>
        <taxon>Gunneridae</taxon>
        <taxon>Pentapetalae</taxon>
        <taxon>rosids</taxon>
        <taxon>fabids</taxon>
        <taxon>Fabales</taxon>
        <taxon>Fabaceae</taxon>
        <taxon>Papilionoideae</taxon>
        <taxon>50 kb inversion clade</taxon>
        <taxon>NPAAA clade</taxon>
        <taxon>indigoferoid/millettioid clade</taxon>
        <taxon>Phaseoleae</taxon>
        <taxon>Glycine</taxon>
        <taxon>Glycine subgen. Soja</taxon>
    </lineage>
</organism>
<evidence type="ECO:0000313" key="2">
    <source>
        <dbReference type="EMBL" id="KHN12957.1"/>
    </source>
</evidence>
<dbReference type="AlphaFoldDB" id="A0A0B2PZH3"/>
<evidence type="ECO:0000256" key="1">
    <source>
        <dbReference type="SAM" id="SignalP"/>
    </source>
</evidence>